<keyword evidence="1" id="KW-0472">Membrane</keyword>
<evidence type="ECO:0000313" key="3">
    <source>
        <dbReference type="Proteomes" id="UP001162164"/>
    </source>
</evidence>
<gene>
    <name evidence="2" type="ORF">NQ317_005445</name>
</gene>
<keyword evidence="1" id="KW-0812">Transmembrane</keyword>
<evidence type="ECO:0000256" key="1">
    <source>
        <dbReference type="SAM" id="Phobius"/>
    </source>
</evidence>
<comment type="caution">
    <text evidence="2">The sequence shown here is derived from an EMBL/GenBank/DDBJ whole genome shotgun (WGS) entry which is preliminary data.</text>
</comment>
<evidence type="ECO:0000313" key="2">
    <source>
        <dbReference type="EMBL" id="KAJ8977712.1"/>
    </source>
</evidence>
<keyword evidence="3" id="KW-1185">Reference proteome</keyword>
<keyword evidence="1" id="KW-1133">Transmembrane helix</keyword>
<name>A0ABQ9JIK1_9CUCU</name>
<proteinExistence type="predicted"/>
<reference evidence="2" key="1">
    <citation type="journal article" date="2023" name="Insect Mol. Biol.">
        <title>Genome sequencing provides insights into the evolution of gene families encoding plant cell wall-degrading enzymes in longhorned beetles.</title>
        <authorList>
            <person name="Shin N.R."/>
            <person name="Okamura Y."/>
            <person name="Kirsch R."/>
            <person name="Pauchet Y."/>
        </authorList>
    </citation>
    <scope>NUCLEOTIDE SEQUENCE</scope>
    <source>
        <strain evidence="2">MMC_N1</strain>
    </source>
</reference>
<protein>
    <submittedName>
        <fullName evidence="2">Uncharacterized protein</fullName>
    </submittedName>
</protein>
<organism evidence="2 3">
    <name type="scientific">Molorchus minor</name>
    <dbReference type="NCBI Taxonomy" id="1323400"/>
    <lineage>
        <taxon>Eukaryota</taxon>
        <taxon>Metazoa</taxon>
        <taxon>Ecdysozoa</taxon>
        <taxon>Arthropoda</taxon>
        <taxon>Hexapoda</taxon>
        <taxon>Insecta</taxon>
        <taxon>Pterygota</taxon>
        <taxon>Neoptera</taxon>
        <taxon>Endopterygota</taxon>
        <taxon>Coleoptera</taxon>
        <taxon>Polyphaga</taxon>
        <taxon>Cucujiformia</taxon>
        <taxon>Chrysomeloidea</taxon>
        <taxon>Cerambycidae</taxon>
        <taxon>Lamiinae</taxon>
        <taxon>Monochamini</taxon>
        <taxon>Molorchus</taxon>
    </lineage>
</organism>
<feature type="transmembrane region" description="Helical" evidence="1">
    <location>
        <begin position="23"/>
        <end position="45"/>
    </location>
</feature>
<dbReference type="EMBL" id="JAPWTJ010000517">
    <property type="protein sequence ID" value="KAJ8977712.1"/>
    <property type="molecule type" value="Genomic_DNA"/>
</dbReference>
<accession>A0ABQ9JIK1</accession>
<sequence>MSLPGNHRQSNFRTLWNTMMGEMFYSMVIVIRNIKNITYIMYNLFIALRGVAQKLPHQLRFSTKLLSYDASQH</sequence>
<dbReference type="Proteomes" id="UP001162164">
    <property type="component" value="Unassembled WGS sequence"/>
</dbReference>